<accession>A0ABQ1NZN8</accession>
<name>A0ABQ1NZN8_9MICC</name>
<feature type="region of interest" description="Disordered" evidence="1">
    <location>
        <begin position="21"/>
        <end position="69"/>
    </location>
</feature>
<evidence type="ECO:0000313" key="3">
    <source>
        <dbReference type="Proteomes" id="UP000597761"/>
    </source>
</evidence>
<feature type="compositionally biased region" description="Pro residues" evidence="1">
    <location>
        <begin position="34"/>
        <end position="46"/>
    </location>
</feature>
<protein>
    <submittedName>
        <fullName evidence="2">Uncharacterized protein</fullName>
    </submittedName>
</protein>
<sequence>MTTSAIIAFPATITLDDADHADEALRETNASTPGSPPTPTVGPRPSPARELQLRPLDEAERGLSAGSAR</sequence>
<feature type="compositionally biased region" description="Basic and acidic residues" evidence="1">
    <location>
        <begin position="51"/>
        <end position="61"/>
    </location>
</feature>
<reference evidence="3" key="1">
    <citation type="journal article" date="2019" name="Int. J. Syst. Evol. Microbiol.">
        <title>The Global Catalogue of Microorganisms (GCM) 10K type strain sequencing project: providing services to taxonomists for standard genome sequencing and annotation.</title>
        <authorList>
            <consortium name="The Broad Institute Genomics Platform"/>
            <consortium name="The Broad Institute Genome Sequencing Center for Infectious Disease"/>
            <person name="Wu L."/>
            <person name="Ma J."/>
        </authorList>
    </citation>
    <scope>NUCLEOTIDE SEQUENCE [LARGE SCALE GENOMIC DNA]</scope>
    <source>
        <strain evidence="3">CGMCC 1.15480</strain>
    </source>
</reference>
<evidence type="ECO:0000256" key="1">
    <source>
        <dbReference type="SAM" id="MobiDB-lite"/>
    </source>
</evidence>
<evidence type="ECO:0000313" key="2">
    <source>
        <dbReference type="EMBL" id="GGC87378.1"/>
    </source>
</evidence>
<dbReference type="EMBL" id="BMJI01000005">
    <property type="protein sequence ID" value="GGC87378.1"/>
    <property type="molecule type" value="Genomic_DNA"/>
</dbReference>
<gene>
    <name evidence="2" type="ORF">GCM10011512_12890</name>
</gene>
<comment type="caution">
    <text evidence="2">The sequence shown here is derived from an EMBL/GenBank/DDBJ whole genome shotgun (WGS) entry which is preliminary data.</text>
</comment>
<dbReference type="Proteomes" id="UP000597761">
    <property type="component" value="Unassembled WGS sequence"/>
</dbReference>
<proteinExistence type="predicted"/>
<keyword evidence="3" id="KW-1185">Reference proteome</keyword>
<organism evidence="2 3">
    <name type="scientific">Tersicoccus solisilvae</name>
    <dbReference type="NCBI Taxonomy" id="1882339"/>
    <lineage>
        <taxon>Bacteria</taxon>
        <taxon>Bacillati</taxon>
        <taxon>Actinomycetota</taxon>
        <taxon>Actinomycetes</taxon>
        <taxon>Micrococcales</taxon>
        <taxon>Micrococcaceae</taxon>
        <taxon>Tersicoccus</taxon>
    </lineage>
</organism>